<reference evidence="1 2" key="1">
    <citation type="submission" date="2018-03" db="EMBL/GenBank/DDBJ databases">
        <title>Genome sequencing of Phreatobacter sp.</title>
        <authorList>
            <person name="Kim S.-J."/>
            <person name="Heo J."/>
            <person name="Kwon S.-W."/>
        </authorList>
    </citation>
    <scope>NUCLEOTIDE SEQUENCE [LARGE SCALE GENOMIC DNA]</scope>
    <source>
        <strain evidence="1 2">S-12</strain>
    </source>
</reference>
<dbReference type="OrthoDB" id="8481706at2"/>
<dbReference type="KEGG" id="phr:C6569_04790"/>
<protein>
    <recommendedName>
        <fullName evidence="3">DUF2783 domain-containing protein</fullName>
    </recommendedName>
</protein>
<evidence type="ECO:0000313" key="2">
    <source>
        <dbReference type="Proteomes" id="UP000237889"/>
    </source>
</evidence>
<dbReference type="AlphaFoldDB" id="A0A2S0N8E9"/>
<name>A0A2S0N8E9_9HYPH</name>
<organism evidence="1 2">
    <name type="scientific">Phreatobacter cathodiphilus</name>
    <dbReference type="NCBI Taxonomy" id="1868589"/>
    <lineage>
        <taxon>Bacteria</taxon>
        <taxon>Pseudomonadati</taxon>
        <taxon>Pseudomonadota</taxon>
        <taxon>Alphaproteobacteria</taxon>
        <taxon>Hyphomicrobiales</taxon>
        <taxon>Phreatobacteraceae</taxon>
        <taxon>Phreatobacter</taxon>
    </lineage>
</organism>
<accession>A0A2S0N8E9</accession>
<dbReference type="EMBL" id="CP027668">
    <property type="protein sequence ID" value="AVO44434.1"/>
    <property type="molecule type" value="Genomic_DNA"/>
</dbReference>
<dbReference type="Proteomes" id="UP000237889">
    <property type="component" value="Chromosome"/>
</dbReference>
<evidence type="ECO:0000313" key="1">
    <source>
        <dbReference type="EMBL" id="AVO44434.1"/>
    </source>
</evidence>
<proteinExistence type="predicted"/>
<evidence type="ECO:0008006" key="3">
    <source>
        <dbReference type="Google" id="ProtNLM"/>
    </source>
</evidence>
<gene>
    <name evidence="1" type="ORF">C6569_04790</name>
</gene>
<keyword evidence="2" id="KW-1185">Reference proteome</keyword>
<dbReference type="RefSeq" id="WP_106747764.1">
    <property type="nucleotide sequence ID" value="NZ_CP027668.1"/>
</dbReference>
<sequence>MTAQSMPTPLPFEALEQVYEQLAAALDRAGEANEALFLTKLVMVMAHRAGDVLDFEACVAVAQGDPPLDAQADPAAC</sequence>